<comment type="caution">
    <text evidence="3">The sequence shown here is derived from an EMBL/GenBank/DDBJ whole genome shotgun (WGS) entry which is preliminary data.</text>
</comment>
<feature type="signal peptide" evidence="2">
    <location>
        <begin position="1"/>
        <end position="20"/>
    </location>
</feature>
<keyword evidence="2" id="KW-0732">Signal</keyword>
<dbReference type="EMBL" id="JWIZ01000014">
    <property type="protein sequence ID" value="KMK52068.1"/>
    <property type="molecule type" value="Genomic_DNA"/>
</dbReference>
<gene>
    <name evidence="3" type="ORF">RO21_02810</name>
</gene>
<keyword evidence="4" id="KW-1185">Reference proteome</keyword>
<dbReference type="Proteomes" id="UP000036270">
    <property type="component" value="Unassembled WGS sequence"/>
</dbReference>
<evidence type="ECO:0000313" key="3">
    <source>
        <dbReference type="EMBL" id="KMK52068.1"/>
    </source>
</evidence>
<dbReference type="STRING" id="67855.RO21_02810"/>
<dbReference type="PATRIC" id="fig|67855.3.peg.332"/>
<evidence type="ECO:0008006" key="5">
    <source>
        <dbReference type="Google" id="ProtNLM"/>
    </source>
</evidence>
<evidence type="ECO:0000313" key="4">
    <source>
        <dbReference type="Proteomes" id="UP000036270"/>
    </source>
</evidence>
<evidence type="ECO:0000256" key="1">
    <source>
        <dbReference type="SAM" id="MobiDB-lite"/>
    </source>
</evidence>
<accession>A0A0J5P6Q3</accession>
<dbReference type="AlphaFoldDB" id="A0A0J5P6Q3"/>
<feature type="chain" id="PRO_5005262711" description="Pyruvate formate lyase-activating protein" evidence="2">
    <location>
        <begin position="21"/>
        <end position="242"/>
    </location>
</feature>
<reference evidence="3 4" key="1">
    <citation type="submission" date="2014-12" db="EMBL/GenBank/DDBJ databases">
        <title>Reclassification of Actinobacillus muris as Muribacter muris.</title>
        <authorList>
            <person name="Christensen H."/>
            <person name="Nicklas W."/>
            <person name="Bisgaard M."/>
        </authorList>
    </citation>
    <scope>NUCLEOTIDE SEQUENCE [LARGE SCALE GENOMIC DNA]</scope>
    <source>
        <strain evidence="3 4">Ackerman80-443D</strain>
    </source>
</reference>
<dbReference type="RefSeq" id="WP_047976285.1">
    <property type="nucleotide sequence ID" value="NZ_JWIZ01000014.1"/>
</dbReference>
<organism evidence="3 4">
    <name type="scientific">Muribacter muris</name>
    <dbReference type="NCBI Taxonomy" id="67855"/>
    <lineage>
        <taxon>Bacteria</taxon>
        <taxon>Pseudomonadati</taxon>
        <taxon>Pseudomonadota</taxon>
        <taxon>Gammaproteobacteria</taxon>
        <taxon>Pasteurellales</taxon>
        <taxon>Pasteurellaceae</taxon>
        <taxon>Muribacter</taxon>
    </lineage>
</organism>
<sequence length="242" mass="26940">MRYLSVCLTLLLLATNTVFANWQKISEADYVWGPFKIYNLSLFTETGEYQLGTRPLMLTLKYAKPVDGRDFAISLARSWSNLGITLENQDEVVDRLRKILPNIKKNDQLSYIALSDKGYFVLNDTVIPEEFNQAFNDAVVSVWLDPRVEIGRKLLESQKNVETIVVQMPKPEAVIPSEATDDAETASEQAVSSEPNNANTSAPEAPAPQNDKKPDASPTNADQEIEISPPADPIPTWQNPTS</sequence>
<protein>
    <recommendedName>
        <fullName evidence="5">Pyruvate formate lyase-activating protein</fullName>
    </recommendedName>
</protein>
<proteinExistence type="predicted"/>
<name>A0A0J5P6Q3_9PAST</name>
<feature type="compositionally biased region" description="Polar residues" evidence="1">
    <location>
        <begin position="186"/>
        <end position="202"/>
    </location>
</feature>
<evidence type="ECO:0000256" key="2">
    <source>
        <dbReference type="SAM" id="SignalP"/>
    </source>
</evidence>
<feature type="region of interest" description="Disordered" evidence="1">
    <location>
        <begin position="172"/>
        <end position="242"/>
    </location>
</feature>